<dbReference type="Proteomes" id="UP000270616">
    <property type="component" value="Unassembled WGS sequence"/>
</dbReference>
<feature type="region of interest" description="Disordered" evidence="1">
    <location>
        <begin position="1"/>
        <end position="21"/>
    </location>
</feature>
<dbReference type="InterPro" id="IPR029058">
    <property type="entry name" value="AB_hydrolase_fold"/>
</dbReference>
<organism evidence="3 4">
    <name type="scientific">Kocuria soli</name>
    <dbReference type="NCBI Taxonomy" id="2485125"/>
    <lineage>
        <taxon>Bacteria</taxon>
        <taxon>Bacillati</taxon>
        <taxon>Actinomycetota</taxon>
        <taxon>Actinomycetes</taxon>
        <taxon>Micrococcales</taxon>
        <taxon>Micrococcaceae</taxon>
        <taxon>Kocuria</taxon>
    </lineage>
</organism>
<evidence type="ECO:0000256" key="1">
    <source>
        <dbReference type="SAM" id="MobiDB-lite"/>
    </source>
</evidence>
<dbReference type="Gene3D" id="3.40.50.1820">
    <property type="entry name" value="alpha/beta hydrolase"/>
    <property type="match status" value="1"/>
</dbReference>
<dbReference type="InterPro" id="IPR000073">
    <property type="entry name" value="AB_hydrolase_1"/>
</dbReference>
<evidence type="ECO:0000313" key="3">
    <source>
        <dbReference type="EMBL" id="ROZ63688.1"/>
    </source>
</evidence>
<dbReference type="OrthoDB" id="8111537at2"/>
<dbReference type="AlphaFoldDB" id="A0A3N3ZTX5"/>
<name>A0A3N3ZTX5_9MICC</name>
<feature type="region of interest" description="Disordered" evidence="1">
    <location>
        <begin position="82"/>
        <end position="124"/>
    </location>
</feature>
<feature type="compositionally biased region" description="Polar residues" evidence="1">
    <location>
        <begin position="83"/>
        <end position="93"/>
    </location>
</feature>
<keyword evidence="4" id="KW-1185">Reference proteome</keyword>
<proteinExistence type="predicted"/>
<dbReference type="GO" id="GO:0016787">
    <property type="term" value="F:hydrolase activity"/>
    <property type="evidence" value="ECO:0007669"/>
    <property type="project" value="UniProtKB-KW"/>
</dbReference>
<reference evidence="3 4" key="1">
    <citation type="submission" date="2018-10" db="EMBL/GenBank/DDBJ databases">
        <title>Kocuria sp. M5W7-7, whole genome shotgun sequence.</title>
        <authorList>
            <person name="Tuo L."/>
        </authorList>
    </citation>
    <scope>NUCLEOTIDE SEQUENCE [LARGE SCALE GENOMIC DNA]</scope>
    <source>
        <strain evidence="3 4">M5W7-7</strain>
    </source>
</reference>
<evidence type="ECO:0000259" key="2">
    <source>
        <dbReference type="Pfam" id="PF12697"/>
    </source>
</evidence>
<dbReference type="EMBL" id="RKMF01000005">
    <property type="protein sequence ID" value="ROZ63688.1"/>
    <property type="molecule type" value="Genomic_DNA"/>
</dbReference>
<dbReference type="RefSeq" id="WP_123824686.1">
    <property type="nucleotide sequence ID" value="NZ_RKMF01000005.1"/>
</dbReference>
<protein>
    <submittedName>
        <fullName evidence="3">Alpha/beta fold hydrolase</fullName>
    </submittedName>
</protein>
<sequence length="466" mass="50441">MVLPRSPLSSWSAGPTQSGVFRNPVVSGAAPAPQGWKRGAVIGAAAVAGAASLTFGLSSAVAAYLARQVVVPPRYRSEDLTIFNYTPQTPTSENTDEPGDQSGGSDAASRAPDEAEPSRTTGVGEVMLAATVETTVDGVYSLRFHGGAGHARIGAIRSWAPATGRVVREVEEIYSGDLSTATKGWWSGTVYPDPARAGFPYEDVEIPIEVGPAPAWVVPVDGRPTPPGERPRMLEGPWAIMVHGRGAQRMEGLRALKTARDLGMTSMLISYRNDREAPSSLDNRYGLGFTEWKDVQVAISYAKSRGATDIVLFGWSMGGAICLQTADLSFYRDDIAAMVLTGPVVDWFTLFTHHTASRKLPAQIGNLSSGLISSHKGRYLTGLATPVDLASLDWVTRYKELRTPTLILHSKDDEFVPDSAGRELARISPFVDFVAFRRARHTKEWNVDPHRWEDAVAKWLPGRLPE</sequence>
<comment type="caution">
    <text evidence="3">The sequence shown here is derived from an EMBL/GenBank/DDBJ whole genome shotgun (WGS) entry which is preliminary data.</text>
</comment>
<dbReference type="SUPFAM" id="SSF53474">
    <property type="entry name" value="alpha/beta-Hydrolases"/>
    <property type="match status" value="1"/>
</dbReference>
<keyword evidence="3" id="KW-0378">Hydrolase</keyword>
<feature type="compositionally biased region" description="Polar residues" evidence="1">
    <location>
        <begin position="7"/>
        <end position="20"/>
    </location>
</feature>
<gene>
    <name evidence="3" type="ORF">EDL96_04825</name>
</gene>
<feature type="domain" description="AB hydrolase-1" evidence="2">
    <location>
        <begin position="282"/>
        <end position="451"/>
    </location>
</feature>
<dbReference type="Pfam" id="PF12697">
    <property type="entry name" value="Abhydrolase_6"/>
    <property type="match status" value="1"/>
</dbReference>
<accession>A0A3N3ZTX5</accession>
<evidence type="ECO:0000313" key="4">
    <source>
        <dbReference type="Proteomes" id="UP000270616"/>
    </source>
</evidence>